<evidence type="ECO:0000256" key="6">
    <source>
        <dbReference type="ARBA" id="ARBA00022692"/>
    </source>
</evidence>
<dbReference type="SMART" id="SM00304">
    <property type="entry name" value="HAMP"/>
    <property type="match status" value="1"/>
</dbReference>
<evidence type="ECO:0000259" key="11">
    <source>
        <dbReference type="PROSITE" id="PS50109"/>
    </source>
</evidence>
<evidence type="ECO:0000256" key="4">
    <source>
        <dbReference type="ARBA" id="ARBA00022553"/>
    </source>
</evidence>
<protein>
    <recommendedName>
        <fullName evidence="3">histidine kinase</fullName>
        <ecNumber evidence="3">2.7.13.3</ecNumber>
    </recommendedName>
</protein>
<dbReference type="InterPro" id="IPR050428">
    <property type="entry name" value="TCS_sensor_his_kinase"/>
</dbReference>
<dbReference type="InterPro" id="IPR004358">
    <property type="entry name" value="Sig_transdc_His_kin-like_C"/>
</dbReference>
<evidence type="ECO:0000259" key="12">
    <source>
        <dbReference type="PROSITE" id="PS50885"/>
    </source>
</evidence>
<dbReference type="Pfam" id="PF00672">
    <property type="entry name" value="HAMP"/>
    <property type="match status" value="1"/>
</dbReference>
<dbReference type="Pfam" id="PF00512">
    <property type="entry name" value="HisKA"/>
    <property type="match status" value="1"/>
</dbReference>
<keyword evidence="6" id="KW-0812">Transmembrane</keyword>
<evidence type="ECO:0000313" key="14">
    <source>
        <dbReference type="Proteomes" id="UP000655287"/>
    </source>
</evidence>
<evidence type="ECO:0000256" key="9">
    <source>
        <dbReference type="ARBA" id="ARBA00023012"/>
    </source>
</evidence>
<dbReference type="Gene3D" id="3.30.565.10">
    <property type="entry name" value="Histidine kinase-like ATPase, C-terminal domain"/>
    <property type="match status" value="1"/>
</dbReference>
<comment type="subcellular location">
    <subcellularLocation>
        <location evidence="2">Cell membrane</location>
    </subcellularLocation>
</comment>
<dbReference type="GO" id="GO:0005886">
    <property type="term" value="C:plasma membrane"/>
    <property type="evidence" value="ECO:0007669"/>
    <property type="project" value="UniProtKB-SubCell"/>
</dbReference>
<dbReference type="SUPFAM" id="SSF47384">
    <property type="entry name" value="Homodimeric domain of signal transducing histidine kinase"/>
    <property type="match status" value="1"/>
</dbReference>
<dbReference type="SMART" id="SM00388">
    <property type="entry name" value="HisKA"/>
    <property type="match status" value="1"/>
</dbReference>
<evidence type="ECO:0000256" key="2">
    <source>
        <dbReference type="ARBA" id="ARBA00004236"/>
    </source>
</evidence>
<evidence type="ECO:0000256" key="5">
    <source>
        <dbReference type="ARBA" id="ARBA00022679"/>
    </source>
</evidence>
<dbReference type="InterPro" id="IPR003660">
    <property type="entry name" value="HAMP_dom"/>
</dbReference>
<dbReference type="GO" id="GO:0000155">
    <property type="term" value="F:phosphorelay sensor kinase activity"/>
    <property type="evidence" value="ECO:0007669"/>
    <property type="project" value="InterPro"/>
</dbReference>
<comment type="catalytic activity">
    <reaction evidence="1">
        <text>ATP + protein L-histidine = ADP + protein N-phospho-L-histidine.</text>
        <dbReference type="EC" id="2.7.13.3"/>
    </reaction>
</comment>
<evidence type="ECO:0000256" key="1">
    <source>
        <dbReference type="ARBA" id="ARBA00000085"/>
    </source>
</evidence>
<dbReference type="EMBL" id="BOOU01000097">
    <property type="protein sequence ID" value="GII81431.1"/>
    <property type="molecule type" value="Genomic_DNA"/>
</dbReference>
<dbReference type="InterPro" id="IPR036097">
    <property type="entry name" value="HisK_dim/P_sf"/>
</dbReference>
<proteinExistence type="predicted"/>
<dbReference type="InterPro" id="IPR036890">
    <property type="entry name" value="HATPase_C_sf"/>
</dbReference>
<dbReference type="Proteomes" id="UP000655287">
    <property type="component" value="Unassembled WGS sequence"/>
</dbReference>
<keyword evidence="10" id="KW-0472">Membrane</keyword>
<gene>
    <name evidence="13" type="ORF">Sru01_64130</name>
</gene>
<dbReference type="AlphaFoldDB" id="A0A919V1U3"/>
<dbReference type="SUPFAM" id="SSF55874">
    <property type="entry name" value="ATPase domain of HSP90 chaperone/DNA topoisomerase II/histidine kinase"/>
    <property type="match status" value="1"/>
</dbReference>
<dbReference type="InterPro" id="IPR003594">
    <property type="entry name" value="HATPase_dom"/>
</dbReference>
<organism evidence="13 14">
    <name type="scientific">Sphaerisporangium rufum</name>
    <dbReference type="NCBI Taxonomy" id="1381558"/>
    <lineage>
        <taxon>Bacteria</taxon>
        <taxon>Bacillati</taxon>
        <taxon>Actinomycetota</taxon>
        <taxon>Actinomycetes</taxon>
        <taxon>Streptosporangiales</taxon>
        <taxon>Streptosporangiaceae</taxon>
        <taxon>Sphaerisporangium</taxon>
    </lineage>
</organism>
<feature type="domain" description="Histidine kinase" evidence="11">
    <location>
        <begin position="244"/>
        <end position="451"/>
    </location>
</feature>
<keyword evidence="14" id="KW-1185">Reference proteome</keyword>
<keyword evidence="8" id="KW-1133">Transmembrane helix</keyword>
<evidence type="ECO:0000256" key="8">
    <source>
        <dbReference type="ARBA" id="ARBA00022989"/>
    </source>
</evidence>
<comment type="caution">
    <text evidence="13">The sequence shown here is derived from an EMBL/GenBank/DDBJ whole genome shotgun (WGS) entry which is preliminary data.</text>
</comment>
<dbReference type="CDD" id="cd06225">
    <property type="entry name" value="HAMP"/>
    <property type="match status" value="1"/>
</dbReference>
<dbReference type="InterPro" id="IPR003661">
    <property type="entry name" value="HisK_dim/P_dom"/>
</dbReference>
<reference evidence="13" key="1">
    <citation type="submission" date="2021-01" db="EMBL/GenBank/DDBJ databases">
        <title>Whole genome shotgun sequence of Sphaerisporangium rufum NBRC 109079.</title>
        <authorList>
            <person name="Komaki H."/>
            <person name="Tamura T."/>
        </authorList>
    </citation>
    <scope>NUCLEOTIDE SEQUENCE</scope>
    <source>
        <strain evidence="13">NBRC 109079</strain>
    </source>
</reference>
<dbReference type="PROSITE" id="PS50109">
    <property type="entry name" value="HIS_KIN"/>
    <property type="match status" value="1"/>
</dbReference>
<dbReference type="Gene3D" id="1.10.287.130">
    <property type="match status" value="1"/>
</dbReference>
<dbReference type="PANTHER" id="PTHR45436:SF5">
    <property type="entry name" value="SENSOR HISTIDINE KINASE TRCS"/>
    <property type="match status" value="1"/>
</dbReference>
<evidence type="ECO:0000256" key="3">
    <source>
        <dbReference type="ARBA" id="ARBA00012438"/>
    </source>
</evidence>
<evidence type="ECO:0000256" key="10">
    <source>
        <dbReference type="ARBA" id="ARBA00023136"/>
    </source>
</evidence>
<dbReference type="PROSITE" id="PS50885">
    <property type="entry name" value="HAMP"/>
    <property type="match status" value="1"/>
</dbReference>
<evidence type="ECO:0000313" key="13">
    <source>
        <dbReference type="EMBL" id="GII81431.1"/>
    </source>
</evidence>
<keyword evidence="5" id="KW-0808">Transferase</keyword>
<dbReference type="PANTHER" id="PTHR45436">
    <property type="entry name" value="SENSOR HISTIDINE KINASE YKOH"/>
    <property type="match status" value="1"/>
</dbReference>
<accession>A0A919V1U3</accession>
<dbReference type="EC" id="2.7.13.3" evidence="3"/>
<evidence type="ECO:0000256" key="7">
    <source>
        <dbReference type="ARBA" id="ARBA00022777"/>
    </source>
</evidence>
<dbReference type="SMART" id="SM00387">
    <property type="entry name" value="HATPase_c"/>
    <property type="match status" value="1"/>
</dbReference>
<dbReference type="CDD" id="cd00082">
    <property type="entry name" value="HisKA"/>
    <property type="match status" value="1"/>
</dbReference>
<keyword evidence="7 13" id="KW-0418">Kinase</keyword>
<dbReference type="InterPro" id="IPR005467">
    <property type="entry name" value="His_kinase_dom"/>
</dbReference>
<sequence length="470" mass="50556">MGHLPFRLRPESIRGRITLLTVAVTVAVLVPMALALSAVLRQVVTESVWRDMRTEATAVAAAVRTTGRVPPAIKPVPGVELIQVVAPDGRVLAASPAARGRPALGTVWPERDDPVQNVETCPAGAGCLRLSAARVTGQPDSPVVYAARQVTTPLSTGLITPVIIAQSVALAALAGWATWRIAGRTLRPVEVIRTQLAEITFRDLHGRVPEPEGADEVARLARTVNRTLDRLEHSVRVQRQFAVDASHELRTPLAGLRLELEEALMHPEESQTQTVLKQALGDVDRLQQIVSDLLYLAGFEAGRAGRMDRVDLAGLVREEVGRRVDRIPIRTLLEPGATVDAVGSQLSRVLANLLDNAQRHARGLVQVEVCRDGDQALLAVTDDGDGIPPADRERIFERFTRLDTARSRDRGGTGLGLAITEDVVRAHSGSVRVVEGSEGGARFEVRLPLAGVIMAAECPIWKPDGPPAGH</sequence>
<dbReference type="Pfam" id="PF02518">
    <property type="entry name" value="HATPase_c"/>
    <property type="match status" value="1"/>
</dbReference>
<dbReference type="RefSeq" id="WP_203993673.1">
    <property type="nucleotide sequence ID" value="NZ_BOOU01000097.1"/>
</dbReference>
<name>A0A919V1U3_9ACTN</name>
<feature type="domain" description="HAMP" evidence="12">
    <location>
        <begin position="183"/>
        <end position="236"/>
    </location>
</feature>
<dbReference type="PRINTS" id="PR00344">
    <property type="entry name" value="BCTRLSENSOR"/>
</dbReference>
<keyword evidence="9" id="KW-0902">Two-component regulatory system</keyword>
<dbReference type="SUPFAM" id="SSF158472">
    <property type="entry name" value="HAMP domain-like"/>
    <property type="match status" value="1"/>
</dbReference>
<keyword evidence="4" id="KW-0597">Phosphoprotein</keyword>